<protein>
    <submittedName>
        <fullName evidence="3">GNAT family N-acetyltransferase</fullName>
    </submittedName>
</protein>
<keyword evidence="4" id="KW-1185">Reference proteome</keyword>
<dbReference type="Pfam" id="PF00583">
    <property type="entry name" value="Acetyltransf_1"/>
    <property type="match status" value="1"/>
</dbReference>
<evidence type="ECO:0000313" key="4">
    <source>
        <dbReference type="Proteomes" id="UP000664844"/>
    </source>
</evidence>
<comment type="caution">
    <text evidence="3">The sequence shown here is derived from an EMBL/GenBank/DDBJ whole genome shotgun (WGS) entry which is preliminary data.</text>
</comment>
<sequence>MNSSFTSPTHHHTPASEPSSGGESRFAIRAAQAKDLSSIAEILVDSFHSREGLGGWLYPILRLGIYEDLRVRLRSSSSHCICLVAVVPQPESPSCYESALDSPSGNCVIVGTVEMALRCINPWTLGMTQYPYLSNLAIGDSYRRQGGARQLLQACEGIALDWGFQDLYLHVLENNRPARRLYYKEGYRIHSIESGWGPWCFGQPKRMLLHKALHRN</sequence>
<evidence type="ECO:0000256" key="1">
    <source>
        <dbReference type="SAM" id="MobiDB-lite"/>
    </source>
</evidence>
<dbReference type="Gene3D" id="3.40.630.30">
    <property type="match status" value="1"/>
</dbReference>
<evidence type="ECO:0000313" key="3">
    <source>
        <dbReference type="EMBL" id="MBO0351227.1"/>
    </source>
</evidence>
<dbReference type="RefSeq" id="WP_207089675.1">
    <property type="nucleotide sequence ID" value="NZ_JAFLQW010000516.1"/>
</dbReference>
<dbReference type="PROSITE" id="PS51186">
    <property type="entry name" value="GNAT"/>
    <property type="match status" value="1"/>
</dbReference>
<feature type="domain" description="N-acetyltransferase" evidence="2">
    <location>
        <begin position="26"/>
        <end position="210"/>
    </location>
</feature>
<dbReference type="EMBL" id="JAFLQW010000516">
    <property type="protein sequence ID" value="MBO0351227.1"/>
    <property type="molecule type" value="Genomic_DNA"/>
</dbReference>
<proteinExistence type="predicted"/>
<dbReference type="PANTHER" id="PTHR47443">
    <property type="entry name" value="ACYL-COA N-ACYLTRANSFERASES (NAT) SUPERFAMILY PROTEIN"/>
    <property type="match status" value="1"/>
</dbReference>
<dbReference type="Proteomes" id="UP000664844">
    <property type="component" value="Unassembled WGS sequence"/>
</dbReference>
<dbReference type="PANTHER" id="PTHR47443:SF3">
    <property type="entry name" value="GCN5-RELATED N-ACETYLTRANSFERASE 4, CHLOROPLASTIC"/>
    <property type="match status" value="1"/>
</dbReference>
<evidence type="ECO:0000259" key="2">
    <source>
        <dbReference type="PROSITE" id="PS51186"/>
    </source>
</evidence>
<dbReference type="InterPro" id="IPR000182">
    <property type="entry name" value="GNAT_dom"/>
</dbReference>
<accession>A0ABS3FWK0</accession>
<reference evidence="3 4" key="1">
    <citation type="submission" date="2021-03" db="EMBL/GenBank/DDBJ databases">
        <title>Metabolic Capacity of the Antarctic Cyanobacterium Phormidium pseudopriestleyi that Sustains Oxygenic Photosynthesis in the Presence of Hydrogen Sulfide.</title>
        <authorList>
            <person name="Lumian J.E."/>
            <person name="Jungblut A.D."/>
            <person name="Dillon M.L."/>
            <person name="Hawes I."/>
            <person name="Doran P.T."/>
            <person name="Mackey T.J."/>
            <person name="Dick G.J."/>
            <person name="Grettenberger C.L."/>
            <person name="Sumner D.Y."/>
        </authorList>
    </citation>
    <scope>NUCLEOTIDE SEQUENCE [LARGE SCALE GENOMIC DNA]</scope>
    <source>
        <strain evidence="3 4">FRX01</strain>
    </source>
</reference>
<dbReference type="SUPFAM" id="SSF55729">
    <property type="entry name" value="Acyl-CoA N-acyltransferases (Nat)"/>
    <property type="match status" value="1"/>
</dbReference>
<gene>
    <name evidence="3" type="ORF">J0895_19540</name>
</gene>
<dbReference type="CDD" id="cd04301">
    <property type="entry name" value="NAT_SF"/>
    <property type="match status" value="1"/>
</dbReference>
<dbReference type="InterPro" id="IPR016181">
    <property type="entry name" value="Acyl_CoA_acyltransferase"/>
</dbReference>
<name>A0ABS3FWK0_9CYAN</name>
<organism evidence="3 4">
    <name type="scientific">Phormidium pseudopriestleyi FRX01</name>
    <dbReference type="NCBI Taxonomy" id="1759528"/>
    <lineage>
        <taxon>Bacteria</taxon>
        <taxon>Bacillati</taxon>
        <taxon>Cyanobacteriota</taxon>
        <taxon>Cyanophyceae</taxon>
        <taxon>Oscillatoriophycideae</taxon>
        <taxon>Oscillatoriales</taxon>
        <taxon>Oscillatoriaceae</taxon>
        <taxon>Phormidium</taxon>
    </lineage>
</organism>
<feature type="region of interest" description="Disordered" evidence="1">
    <location>
        <begin position="1"/>
        <end position="24"/>
    </location>
</feature>